<keyword evidence="4" id="KW-0067">ATP-binding</keyword>
<dbReference type="InterPro" id="IPR011545">
    <property type="entry name" value="DEAD/DEAH_box_helicase_dom"/>
</dbReference>
<accession>A0A0R2I115</accession>
<name>A0A0R2I115_9LACO</name>
<evidence type="ECO:0000259" key="8">
    <source>
        <dbReference type="PROSITE" id="PS51192"/>
    </source>
</evidence>
<dbReference type="GO" id="GO:0016787">
    <property type="term" value="F:hydrolase activity"/>
    <property type="evidence" value="ECO:0007669"/>
    <property type="project" value="UniProtKB-KW"/>
</dbReference>
<feature type="domain" description="Helicase ATP-binding" evidence="8">
    <location>
        <begin position="27"/>
        <end position="194"/>
    </location>
</feature>
<evidence type="ECO:0000256" key="7">
    <source>
        <dbReference type="ARBA" id="ARBA00044550"/>
    </source>
</evidence>
<dbReference type="InterPro" id="IPR002464">
    <property type="entry name" value="DNA/RNA_helicase_DEAH_CS"/>
</dbReference>
<dbReference type="GO" id="GO:0043590">
    <property type="term" value="C:bacterial nucleoid"/>
    <property type="evidence" value="ECO:0007669"/>
    <property type="project" value="TreeGrafter"/>
</dbReference>
<dbReference type="NCBIfam" id="TIGR00614">
    <property type="entry name" value="recQ_fam"/>
    <property type="match status" value="1"/>
</dbReference>
<feature type="domain" description="Helicase C-terminal" evidence="9">
    <location>
        <begin position="223"/>
        <end position="373"/>
    </location>
</feature>
<evidence type="ECO:0000256" key="2">
    <source>
        <dbReference type="ARBA" id="ARBA00022801"/>
    </source>
</evidence>
<evidence type="ECO:0000256" key="3">
    <source>
        <dbReference type="ARBA" id="ARBA00022806"/>
    </source>
</evidence>
<proteinExistence type="predicted"/>
<evidence type="ECO:0000259" key="9">
    <source>
        <dbReference type="PROSITE" id="PS51194"/>
    </source>
</evidence>
<evidence type="ECO:0000256" key="4">
    <source>
        <dbReference type="ARBA" id="ARBA00022840"/>
    </source>
</evidence>
<evidence type="ECO:0000313" key="10">
    <source>
        <dbReference type="EMBL" id="KRN58857.1"/>
    </source>
</evidence>
<dbReference type="PANTHER" id="PTHR13710">
    <property type="entry name" value="DNA HELICASE RECQ FAMILY MEMBER"/>
    <property type="match status" value="1"/>
</dbReference>
<dbReference type="GO" id="GO:0009378">
    <property type="term" value="F:four-way junction helicase activity"/>
    <property type="evidence" value="ECO:0007669"/>
    <property type="project" value="TreeGrafter"/>
</dbReference>
<dbReference type="InterPro" id="IPR027417">
    <property type="entry name" value="P-loop_NTPase"/>
</dbReference>
<dbReference type="Proteomes" id="UP000050934">
    <property type="component" value="Unassembled WGS sequence"/>
</dbReference>
<dbReference type="GO" id="GO:0005737">
    <property type="term" value="C:cytoplasm"/>
    <property type="evidence" value="ECO:0007669"/>
    <property type="project" value="TreeGrafter"/>
</dbReference>
<evidence type="ECO:0000313" key="11">
    <source>
        <dbReference type="Proteomes" id="UP000050934"/>
    </source>
</evidence>
<keyword evidence="11" id="KW-1185">Reference proteome</keyword>
<sequence length="480" mass="54043">MKSDLLNQVLHAKFGFDHFRPGQKETLQAVMDKQPTLAVLPTGSGKSLLFQLPAYLLPGLILVVSPLISLMQDQVDRLRAQGHFKVAMLNSSLSYADRQALLSNIGHFRFLFTSPESLANPAVQGLLKRLSISMFVVDEAHCVSQWGPDFRPEYLLLKQTIKRLQPERLLMLTATATPTVCQDIVAKLGLEPSTVKVVKRSVDRQNIFLAVQTLADEDKKKARLLALLQALKTSGVVYFSSRKLADELAAWVRAHSQLKVSSYHAGQTRRERFIIQQQFMQGQLDVIFATSAFGMGIDKGNLRFVIHYHLPASLESYWQEIGRAGRDGQPAIAILLYCPGDESLPEMLMTPQLPTSDAVLNWQRHRNQSAILGPQGEVVAFYLQHGWSLSQIQKLFDQQLQRGQARLRKMLGYVHSSTCRRNYVLNYFGQAATEPLHSCCDVDQPDWTIEKLKLPTEKPAAEVAHDDWQERLRTLMGLSS</sequence>
<keyword evidence="1" id="KW-0547">Nucleotide-binding</keyword>
<dbReference type="GO" id="GO:0003677">
    <property type="term" value="F:DNA binding"/>
    <property type="evidence" value="ECO:0007669"/>
    <property type="project" value="UniProtKB-KW"/>
</dbReference>
<dbReference type="PATRIC" id="fig|396268.3.peg.491"/>
<dbReference type="PROSITE" id="PS51192">
    <property type="entry name" value="HELICASE_ATP_BIND_1"/>
    <property type="match status" value="1"/>
</dbReference>
<dbReference type="SUPFAM" id="SSF52540">
    <property type="entry name" value="P-loop containing nucleoside triphosphate hydrolases"/>
    <property type="match status" value="1"/>
</dbReference>
<dbReference type="InterPro" id="IPR032284">
    <property type="entry name" value="RecQ_Zn-bd"/>
</dbReference>
<dbReference type="EMBL" id="JQBW01000009">
    <property type="protein sequence ID" value="KRN58857.1"/>
    <property type="molecule type" value="Genomic_DNA"/>
</dbReference>
<dbReference type="Pfam" id="PF00271">
    <property type="entry name" value="Helicase_C"/>
    <property type="match status" value="1"/>
</dbReference>
<keyword evidence="5" id="KW-0238">DNA-binding</keyword>
<protein>
    <recommendedName>
        <fullName evidence="6">ATP-dependent DNA helicase RecQ</fullName>
    </recommendedName>
    <alternativeName>
        <fullName evidence="7">DNA 3'-5' helicase RecQ</fullName>
    </alternativeName>
</protein>
<dbReference type="PANTHER" id="PTHR13710:SF84">
    <property type="entry name" value="ATP-DEPENDENT DNA HELICASE RECS-RELATED"/>
    <property type="match status" value="1"/>
</dbReference>
<dbReference type="Gene3D" id="3.40.50.300">
    <property type="entry name" value="P-loop containing nucleotide triphosphate hydrolases"/>
    <property type="match status" value="2"/>
</dbReference>
<evidence type="ECO:0000256" key="1">
    <source>
        <dbReference type="ARBA" id="ARBA00022741"/>
    </source>
</evidence>
<dbReference type="CDD" id="cd17920">
    <property type="entry name" value="DEXHc_RecQ"/>
    <property type="match status" value="1"/>
</dbReference>
<keyword evidence="2" id="KW-0378">Hydrolase</keyword>
<dbReference type="Pfam" id="PF16124">
    <property type="entry name" value="RecQ_Zn_bind"/>
    <property type="match status" value="1"/>
</dbReference>
<dbReference type="PROSITE" id="PS00690">
    <property type="entry name" value="DEAH_ATP_HELICASE"/>
    <property type="match status" value="1"/>
</dbReference>
<dbReference type="InterPro" id="IPR001650">
    <property type="entry name" value="Helicase_C-like"/>
</dbReference>
<keyword evidence="3 10" id="KW-0347">Helicase</keyword>
<dbReference type="InterPro" id="IPR004589">
    <property type="entry name" value="DNA_helicase_ATP-dep_RecQ"/>
</dbReference>
<dbReference type="PROSITE" id="PS51194">
    <property type="entry name" value="HELICASE_CTER"/>
    <property type="match status" value="1"/>
</dbReference>
<dbReference type="RefSeq" id="WP_057741107.1">
    <property type="nucleotide sequence ID" value="NZ_JQBW01000009.1"/>
</dbReference>
<evidence type="ECO:0000256" key="6">
    <source>
        <dbReference type="ARBA" id="ARBA00044535"/>
    </source>
</evidence>
<dbReference type="GO" id="GO:0006310">
    <property type="term" value="P:DNA recombination"/>
    <property type="evidence" value="ECO:0007669"/>
    <property type="project" value="InterPro"/>
</dbReference>
<dbReference type="OrthoDB" id="9763310at2"/>
<dbReference type="GO" id="GO:0005524">
    <property type="term" value="F:ATP binding"/>
    <property type="evidence" value="ECO:0007669"/>
    <property type="project" value="UniProtKB-KW"/>
</dbReference>
<reference evidence="10 11" key="1">
    <citation type="journal article" date="2015" name="Genome Announc.">
        <title>Expanding the biotechnology potential of lactobacilli through comparative genomics of 213 strains and associated genera.</title>
        <authorList>
            <person name="Sun Z."/>
            <person name="Harris H.M."/>
            <person name="McCann A."/>
            <person name="Guo C."/>
            <person name="Argimon S."/>
            <person name="Zhang W."/>
            <person name="Yang X."/>
            <person name="Jeffery I.B."/>
            <person name="Cooney J.C."/>
            <person name="Kagawa T.F."/>
            <person name="Liu W."/>
            <person name="Song Y."/>
            <person name="Salvetti E."/>
            <person name="Wrobel A."/>
            <person name="Rasinkangas P."/>
            <person name="Parkhill J."/>
            <person name="Rea M.C."/>
            <person name="O'Sullivan O."/>
            <person name="Ritari J."/>
            <person name="Douillard F.P."/>
            <person name="Paul Ross R."/>
            <person name="Yang R."/>
            <person name="Briner A.E."/>
            <person name="Felis G.E."/>
            <person name="de Vos W.M."/>
            <person name="Barrangou R."/>
            <person name="Klaenhammer T.R."/>
            <person name="Caufield P.W."/>
            <person name="Cui Y."/>
            <person name="Zhang H."/>
            <person name="O'Toole P.W."/>
        </authorList>
    </citation>
    <scope>NUCLEOTIDE SEQUENCE [LARGE SCALE GENOMIC DNA]</scope>
    <source>
        <strain evidence="10 11">DSM 17896</strain>
    </source>
</reference>
<dbReference type="SMART" id="SM00490">
    <property type="entry name" value="HELICc"/>
    <property type="match status" value="1"/>
</dbReference>
<organism evidence="10 11">
    <name type="scientific">Limosilactobacillus secaliphilus</name>
    <dbReference type="NCBI Taxonomy" id="396268"/>
    <lineage>
        <taxon>Bacteria</taxon>
        <taxon>Bacillati</taxon>
        <taxon>Bacillota</taxon>
        <taxon>Bacilli</taxon>
        <taxon>Lactobacillales</taxon>
        <taxon>Lactobacillaceae</taxon>
        <taxon>Limosilactobacillus</taxon>
    </lineage>
</organism>
<gene>
    <name evidence="10" type="ORF">IV45_GL000484</name>
</gene>
<dbReference type="InterPro" id="IPR014001">
    <property type="entry name" value="Helicase_ATP-bd"/>
</dbReference>
<comment type="caution">
    <text evidence="10">The sequence shown here is derived from an EMBL/GenBank/DDBJ whole genome shotgun (WGS) entry which is preliminary data.</text>
</comment>
<dbReference type="Pfam" id="PF00270">
    <property type="entry name" value="DEAD"/>
    <property type="match status" value="1"/>
</dbReference>
<dbReference type="AlphaFoldDB" id="A0A0R2I115"/>
<dbReference type="SMART" id="SM00487">
    <property type="entry name" value="DEXDc"/>
    <property type="match status" value="1"/>
</dbReference>
<dbReference type="STRING" id="396268.IV45_GL000484"/>
<dbReference type="GO" id="GO:0043138">
    <property type="term" value="F:3'-5' DNA helicase activity"/>
    <property type="evidence" value="ECO:0007669"/>
    <property type="project" value="TreeGrafter"/>
</dbReference>
<evidence type="ECO:0000256" key="5">
    <source>
        <dbReference type="ARBA" id="ARBA00023125"/>
    </source>
</evidence>
<dbReference type="GO" id="GO:0030894">
    <property type="term" value="C:replisome"/>
    <property type="evidence" value="ECO:0007669"/>
    <property type="project" value="TreeGrafter"/>
</dbReference>
<dbReference type="GO" id="GO:0006281">
    <property type="term" value="P:DNA repair"/>
    <property type="evidence" value="ECO:0007669"/>
    <property type="project" value="TreeGrafter"/>
</dbReference>